<dbReference type="SUPFAM" id="SSF56954">
    <property type="entry name" value="Outer membrane efflux proteins (OEP)"/>
    <property type="match status" value="1"/>
</dbReference>
<sequence length="222" mass="25047">MLSLSLLAGIGAYNRQAFAQQSMVPDVSYLFLEKLIATAKQNYPVVKQNKIKEEIADLQVKQQVLNWFSPLSVSYLSQPNNTINLVDPRFFTGYQVGVSVNIGEILQKPGNVKIAKKNLAFTEQLTAQSDNNLELLVKQRYFLYIQQLNNVKLFTKSLQDAEGLLNDLKLRYERGEVTFKDYSEGLIGYSTISQSKIESEALLLTAKASIEELTVTKLEDIK</sequence>
<keyword evidence="2" id="KW-1185">Reference proteome</keyword>
<comment type="caution">
    <text evidence="1">The sequence shown here is derived from an EMBL/GenBank/DDBJ whole genome shotgun (WGS) entry which is preliminary data.</text>
</comment>
<dbReference type="EMBL" id="MBTA01000026">
    <property type="protein sequence ID" value="RKD14536.1"/>
    <property type="molecule type" value="Genomic_DNA"/>
</dbReference>
<name>A0A419S4H8_9SPHI</name>
<reference evidence="1 2" key="1">
    <citation type="submission" date="2016-07" db="EMBL/GenBank/DDBJ databases">
        <title>Genome of Pelobium manganitolerans.</title>
        <authorList>
            <person name="Wu S."/>
            <person name="Wang G."/>
        </authorList>
    </citation>
    <scope>NUCLEOTIDE SEQUENCE [LARGE SCALE GENOMIC DNA]</scope>
    <source>
        <strain evidence="1 2">YS-25</strain>
    </source>
</reference>
<dbReference type="GO" id="GO:0015562">
    <property type="term" value="F:efflux transmembrane transporter activity"/>
    <property type="evidence" value="ECO:0007669"/>
    <property type="project" value="InterPro"/>
</dbReference>
<accession>A0A419S4H8</accession>
<evidence type="ECO:0008006" key="3">
    <source>
        <dbReference type="Google" id="ProtNLM"/>
    </source>
</evidence>
<gene>
    <name evidence="1" type="ORF">BCY91_07410</name>
</gene>
<protein>
    <recommendedName>
        <fullName evidence="3">Transporter</fullName>
    </recommendedName>
</protein>
<organism evidence="1 2">
    <name type="scientific">Pelobium manganitolerans</name>
    <dbReference type="NCBI Taxonomy" id="1842495"/>
    <lineage>
        <taxon>Bacteria</taxon>
        <taxon>Pseudomonadati</taxon>
        <taxon>Bacteroidota</taxon>
        <taxon>Sphingobacteriia</taxon>
        <taxon>Sphingobacteriales</taxon>
        <taxon>Sphingobacteriaceae</taxon>
        <taxon>Pelobium</taxon>
    </lineage>
</organism>
<dbReference type="Proteomes" id="UP000283433">
    <property type="component" value="Unassembled WGS sequence"/>
</dbReference>
<evidence type="ECO:0000313" key="2">
    <source>
        <dbReference type="Proteomes" id="UP000283433"/>
    </source>
</evidence>
<evidence type="ECO:0000313" key="1">
    <source>
        <dbReference type="EMBL" id="RKD14536.1"/>
    </source>
</evidence>
<dbReference type="AlphaFoldDB" id="A0A419S4H8"/>
<proteinExistence type="predicted"/>
<dbReference type="Gene3D" id="1.20.1600.10">
    <property type="entry name" value="Outer membrane efflux proteins (OEP)"/>
    <property type="match status" value="1"/>
</dbReference>